<keyword evidence="2" id="KW-1185">Reference proteome</keyword>
<accession>A0A923HWC3</accession>
<name>A0A923HWC3_9FIRM</name>
<sequence length="61" mass="7058">MDQKHVNEKFVFDENCRVLAGMMDNSIKARETAVTENKCLFCIHRWECNYEGSGVCKLDAE</sequence>
<gene>
    <name evidence="1" type="ORF">GH810_14400</name>
</gene>
<reference evidence="1" key="1">
    <citation type="submission" date="2019-10" db="EMBL/GenBank/DDBJ databases">
        <authorList>
            <person name="Ross D.E."/>
            <person name="Gulliver D."/>
        </authorList>
    </citation>
    <scope>NUCLEOTIDE SEQUENCE</scope>
    <source>
        <strain evidence="1">DER-2019</strain>
    </source>
</reference>
<evidence type="ECO:0000313" key="1">
    <source>
        <dbReference type="EMBL" id="MBC3889501.1"/>
    </source>
</evidence>
<organism evidence="1 2">
    <name type="scientific">Acetobacterium paludosum</name>
    <dbReference type="NCBI Taxonomy" id="52693"/>
    <lineage>
        <taxon>Bacteria</taxon>
        <taxon>Bacillati</taxon>
        <taxon>Bacillota</taxon>
        <taxon>Clostridia</taxon>
        <taxon>Eubacteriales</taxon>
        <taxon>Eubacteriaceae</taxon>
        <taxon>Acetobacterium</taxon>
    </lineage>
</organism>
<comment type="caution">
    <text evidence="1">The sequence shown here is derived from an EMBL/GenBank/DDBJ whole genome shotgun (WGS) entry which is preliminary data.</text>
</comment>
<dbReference type="Proteomes" id="UP000616595">
    <property type="component" value="Unassembled WGS sequence"/>
</dbReference>
<evidence type="ECO:0000313" key="2">
    <source>
        <dbReference type="Proteomes" id="UP000616595"/>
    </source>
</evidence>
<dbReference type="EMBL" id="WJBD01000019">
    <property type="protein sequence ID" value="MBC3889501.1"/>
    <property type="molecule type" value="Genomic_DNA"/>
</dbReference>
<protein>
    <submittedName>
        <fullName evidence="1">Uncharacterized protein</fullName>
    </submittedName>
</protein>
<dbReference type="AlphaFoldDB" id="A0A923HWC3"/>
<proteinExistence type="predicted"/>
<reference evidence="1" key="2">
    <citation type="submission" date="2020-10" db="EMBL/GenBank/DDBJ databases">
        <title>Comparative genomics of the Acetobacterium genus.</title>
        <authorList>
            <person name="Marshall C."/>
            <person name="May H."/>
            <person name="Norman S."/>
        </authorList>
    </citation>
    <scope>NUCLEOTIDE SEQUENCE</scope>
    <source>
        <strain evidence="1">DER-2019</strain>
    </source>
</reference>
<dbReference type="RefSeq" id="WP_148568495.1">
    <property type="nucleotide sequence ID" value="NZ_RXYA01000018.1"/>
</dbReference>